<reference evidence="3" key="1">
    <citation type="submission" date="2018-05" db="EMBL/GenBank/DDBJ databases">
        <title>Genome sequencing of Phenylobacterium sp. HYN0004.</title>
        <authorList>
            <person name="Yi H."/>
            <person name="Baek C."/>
        </authorList>
    </citation>
    <scope>NUCLEOTIDE SEQUENCE [LARGE SCALE GENOMIC DNA]</scope>
    <source>
        <strain evidence="3">HYN0004</strain>
    </source>
</reference>
<evidence type="ECO:0000256" key="1">
    <source>
        <dbReference type="SAM" id="Phobius"/>
    </source>
</evidence>
<keyword evidence="1" id="KW-0472">Membrane</keyword>
<keyword evidence="3" id="KW-1185">Reference proteome</keyword>
<proteinExistence type="predicted"/>
<evidence type="ECO:0000313" key="2">
    <source>
        <dbReference type="EMBL" id="AWM77411.1"/>
    </source>
</evidence>
<dbReference type="RefSeq" id="WP_110449978.1">
    <property type="nucleotide sequence ID" value="NZ_CP029479.1"/>
</dbReference>
<gene>
    <name evidence="2" type="ORF">HYN04_06315</name>
</gene>
<dbReference type="OrthoDB" id="7510023at2"/>
<dbReference type="AlphaFoldDB" id="A0A2Z3HVM2"/>
<sequence length="65" mass="7207">MQPTLRSFIGSVAILVFLAGYIWAATAIADRLPDDMRIKLVFFAVAGVGWGLPILPLMTWMNRGR</sequence>
<accession>A0A2Z3HVM2</accession>
<keyword evidence="1" id="KW-0812">Transmembrane</keyword>
<dbReference type="EMBL" id="CP029479">
    <property type="protein sequence ID" value="AWM77411.1"/>
    <property type="molecule type" value="Genomic_DNA"/>
</dbReference>
<feature type="transmembrane region" description="Helical" evidence="1">
    <location>
        <begin position="40"/>
        <end position="60"/>
    </location>
</feature>
<keyword evidence="1" id="KW-1133">Transmembrane helix</keyword>
<organism evidence="2 3">
    <name type="scientific">Phenylobacterium parvum</name>
    <dbReference type="NCBI Taxonomy" id="2201350"/>
    <lineage>
        <taxon>Bacteria</taxon>
        <taxon>Pseudomonadati</taxon>
        <taxon>Pseudomonadota</taxon>
        <taxon>Alphaproteobacteria</taxon>
        <taxon>Caulobacterales</taxon>
        <taxon>Caulobacteraceae</taxon>
        <taxon>Phenylobacterium</taxon>
    </lineage>
</organism>
<protein>
    <submittedName>
        <fullName evidence="2">DUF2842 domain-containing protein</fullName>
    </submittedName>
</protein>
<dbReference type="Pfam" id="PF11003">
    <property type="entry name" value="DUF2842"/>
    <property type="match status" value="1"/>
</dbReference>
<evidence type="ECO:0000313" key="3">
    <source>
        <dbReference type="Proteomes" id="UP000247763"/>
    </source>
</evidence>
<dbReference type="Proteomes" id="UP000247763">
    <property type="component" value="Chromosome"/>
</dbReference>
<dbReference type="KEGG" id="phb:HYN04_06315"/>
<dbReference type="InterPro" id="IPR021265">
    <property type="entry name" value="DUF2842"/>
</dbReference>
<name>A0A2Z3HVM2_9CAUL</name>